<dbReference type="Pfam" id="PF11917">
    <property type="entry name" value="DUF3435"/>
    <property type="match status" value="1"/>
</dbReference>
<proteinExistence type="predicted"/>
<name>A0A9P7YAU9_9HELO</name>
<dbReference type="OrthoDB" id="3544487at2759"/>
<comment type="caution">
    <text evidence="1">The sequence shown here is derived from an EMBL/GenBank/DDBJ whole genome shotgun (WGS) entry which is preliminary data.</text>
</comment>
<dbReference type="Proteomes" id="UP000824998">
    <property type="component" value="Unassembled WGS sequence"/>
</dbReference>
<accession>A0A9P7YAU9</accession>
<sequence length="74" mass="8136">MLVLYAPSSFVSREITTHAYVRVKFVLPEVIFNPSLILSPHVFLLGLVFADGAFTAPNLKSVAQISGLDIRPSY</sequence>
<keyword evidence="2" id="KW-1185">Reference proteome</keyword>
<gene>
    <name evidence="1" type="ORF">BJ875DRAFT_386345</name>
</gene>
<protein>
    <submittedName>
        <fullName evidence="1">Uncharacterized protein</fullName>
    </submittedName>
</protein>
<dbReference type="EMBL" id="MU251721">
    <property type="protein sequence ID" value="KAG9229901.1"/>
    <property type="molecule type" value="Genomic_DNA"/>
</dbReference>
<dbReference type="AlphaFoldDB" id="A0A9P7YAU9"/>
<evidence type="ECO:0000313" key="2">
    <source>
        <dbReference type="Proteomes" id="UP000824998"/>
    </source>
</evidence>
<dbReference type="InterPro" id="IPR021842">
    <property type="entry name" value="DUF3435"/>
</dbReference>
<evidence type="ECO:0000313" key="1">
    <source>
        <dbReference type="EMBL" id="KAG9229901.1"/>
    </source>
</evidence>
<organism evidence="1 2">
    <name type="scientific">Amylocarpus encephaloides</name>
    <dbReference type="NCBI Taxonomy" id="45428"/>
    <lineage>
        <taxon>Eukaryota</taxon>
        <taxon>Fungi</taxon>
        <taxon>Dikarya</taxon>
        <taxon>Ascomycota</taxon>
        <taxon>Pezizomycotina</taxon>
        <taxon>Leotiomycetes</taxon>
        <taxon>Helotiales</taxon>
        <taxon>Helotiales incertae sedis</taxon>
        <taxon>Amylocarpus</taxon>
    </lineage>
</organism>
<reference evidence="1" key="1">
    <citation type="journal article" date="2021" name="IMA Fungus">
        <title>Genomic characterization of three marine fungi, including Emericellopsis atlantica sp. nov. with signatures of a generalist lifestyle and marine biomass degradation.</title>
        <authorList>
            <person name="Hagestad O.C."/>
            <person name="Hou L."/>
            <person name="Andersen J.H."/>
            <person name="Hansen E.H."/>
            <person name="Altermark B."/>
            <person name="Li C."/>
            <person name="Kuhnert E."/>
            <person name="Cox R.J."/>
            <person name="Crous P.W."/>
            <person name="Spatafora J.W."/>
            <person name="Lail K."/>
            <person name="Amirebrahimi M."/>
            <person name="Lipzen A."/>
            <person name="Pangilinan J."/>
            <person name="Andreopoulos W."/>
            <person name="Hayes R.D."/>
            <person name="Ng V."/>
            <person name="Grigoriev I.V."/>
            <person name="Jackson S.A."/>
            <person name="Sutton T.D.S."/>
            <person name="Dobson A.D.W."/>
            <person name="Rama T."/>
        </authorList>
    </citation>
    <scope>NUCLEOTIDE SEQUENCE</scope>
    <source>
        <strain evidence="1">TRa018bII</strain>
    </source>
</reference>